<feature type="region of interest" description="Disordered" evidence="1">
    <location>
        <begin position="110"/>
        <end position="144"/>
    </location>
</feature>
<evidence type="ECO:0000313" key="3">
    <source>
        <dbReference type="Proteomes" id="UP000824540"/>
    </source>
</evidence>
<feature type="region of interest" description="Disordered" evidence="1">
    <location>
        <begin position="39"/>
        <end position="73"/>
    </location>
</feature>
<name>A0A8T2N3I9_9TELE</name>
<dbReference type="Proteomes" id="UP000824540">
    <property type="component" value="Unassembled WGS sequence"/>
</dbReference>
<accession>A0A8T2N3I9</accession>
<feature type="non-terminal residue" evidence="2">
    <location>
        <position position="191"/>
    </location>
</feature>
<evidence type="ECO:0000256" key="1">
    <source>
        <dbReference type="SAM" id="MobiDB-lite"/>
    </source>
</evidence>
<feature type="region of interest" description="Disordered" evidence="1">
    <location>
        <begin position="1"/>
        <end position="26"/>
    </location>
</feature>
<sequence length="191" mass="21296">EPENSQNTDQLYNHGDNSARESHEPTELVWHSLLTLLGHQVTPPLPPTSHESKEGPLKRALYRGDESAEGGGDKTRRRIYRTLVESTSRMSEYEWFPVSDGLGWWMKRKEGEGQRGRDRAPSPGPHNLLTLLPPPPPVPPPSSATKSKALLCIYAWHGATGFLIRVSGTLERKRGNVSARPPHQSSALLWI</sequence>
<dbReference type="AlphaFoldDB" id="A0A8T2N3I9"/>
<keyword evidence="3" id="KW-1185">Reference proteome</keyword>
<feature type="compositionally biased region" description="Polar residues" evidence="1">
    <location>
        <begin position="1"/>
        <end position="11"/>
    </location>
</feature>
<reference evidence="2" key="1">
    <citation type="thesis" date="2021" institute="BYU ScholarsArchive" country="Provo, UT, USA">
        <title>Applications of and Algorithms for Genome Assembly and Genomic Analyses with an Emphasis on Marine Teleosts.</title>
        <authorList>
            <person name="Pickett B.D."/>
        </authorList>
    </citation>
    <scope>NUCLEOTIDE SEQUENCE</scope>
    <source>
        <strain evidence="2">HI-2016</strain>
    </source>
</reference>
<feature type="compositionally biased region" description="Basic and acidic residues" evidence="1">
    <location>
        <begin position="17"/>
        <end position="26"/>
    </location>
</feature>
<dbReference type="EMBL" id="JAFBMS010000131">
    <property type="protein sequence ID" value="KAG9335005.1"/>
    <property type="molecule type" value="Genomic_DNA"/>
</dbReference>
<feature type="compositionally biased region" description="Basic and acidic residues" evidence="1">
    <location>
        <begin position="50"/>
        <end position="73"/>
    </location>
</feature>
<feature type="compositionally biased region" description="Pro residues" evidence="1">
    <location>
        <begin position="132"/>
        <end position="142"/>
    </location>
</feature>
<comment type="caution">
    <text evidence="2">The sequence shown here is derived from an EMBL/GenBank/DDBJ whole genome shotgun (WGS) entry which is preliminary data.</text>
</comment>
<organism evidence="2 3">
    <name type="scientific">Albula glossodonta</name>
    <name type="common">roundjaw bonefish</name>
    <dbReference type="NCBI Taxonomy" id="121402"/>
    <lineage>
        <taxon>Eukaryota</taxon>
        <taxon>Metazoa</taxon>
        <taxon>Chordata</taxon>
        <taxon>Craniata</taxon>
        <taxon>Vertebrata</taxon>
        <taxon>Euteleostomi</taxon>
        <taxon>Actinopterygii</taxon>
        <taxon>Neopterygii</taxon>
        <taxon>Teleostei</taxon>
        <taxon>Albuliformes</taxon>
        <taxon>Albulidae</taxon>
        <taxon>Albula</taxon>
    </lineage>
</organism>
<feature type="non-terminal residue" evidence="2">
    <location>
        <position position="1"/>
    </location>
</feature>
<proteinExistence type="predicted"/>
<feature type="compositionally biased region" description="Basic and acidic residues" evidence="1">
    <location>
        <begin position="110"/>
        <end position="120"/>
    </location>
</feature>
<gene>
    <name evidence="2" type="ORF">JZ751_006145</name>
</gene>
<protein>
    <submittedName>
        <fullName evidence="2">Uncharacterized protein</fullName>
    </submittedName>
</protein>
<evidence type="ECO:0000313" key="2">
    <source>
        <dbReference type="EMBL" id="KAG9335005.1"/>
    </source>
</evidence>